<dbReference type="PROSITE" id="PS50929">
    <property type="entry name" value="ABC_TM1F"/>
    <property type="match status" value="1"/>
</dbReference>
<feature type="transmembrane region" description="Helical" evidence="7">
    <location>
        <begin position="299"/>
        <end position="319"/>
    </location>
</feature>
<dbReference type="SUPFAM" id="SSF90123">
    <property type="entry name" value="ABC transporter transmembrane region"/>
    <property type="match status" value="1"/>
</dbReference>
<dbReference type="InterPro" id="IPR039421">
    <property type="entry name" value="Type_1_exporter"/>
</dbReference>
<name>A0ABR2KQJ4_9EUKA</name>
<dbReference type="Gene3D" id="1.20.1560.10">
    <property type="entry name" value="ABC transporter type 1, transmembrane domain"/>
    <property type="match status" value="1"/>
</dbReference>
<organism evidence="10 11">
    <name type="scientific">Tritrichomonas musculus</name>
    <dbReference type="NCBI Taxonomy" id="1915356"/>
    <lineage>
        <taxon>Eukaryota</taxon>
        <taxon>Metamonada</taxon>
        <taxon>Parabasalia</taxon>
        <taxon>Tritrichomonadida</taxon>
        <taxon>Tritrichomonadidae</taxon>
        <taxon>Tritrichomonas</taxon>
    </lineage>
</organism>
<proteinExistence type="predicted"/>
<dbReference type="InterPro" id="IPR011527">
    <property type="entry name" value="ABC1_TM_dom"/>
</dbReference>
<sequence length="595" mass="65988">MPPVSMFRMQGSLDEYEGTTRGHEFRRIIKYFSNKALAFFTVFFAIVAGVMPLLMNLFMGDMVNVMAGGTDFLNKFKPIIYKLIGFTIGQFLVMGINMQLRFTANPSFMRDLRRNLFRAFLEKDIEYFDRVPTGVMVGRISQDVTLIHEIFVDKLCTALQMLAQSLGGIILSFCTMWQAALIGVGTICLAGLVYYFGDKIVDKIWVEYNESASAAASKAEEIITSFRTIKSFDCELKESELFKSQLVSVDNVFKKTSIAQGVKDGLISLILNGTQAGVLYFASWLIQTKPELGYEPGDLFIILMSLSFATLGISSALTLSDDFKKTTISAAKLLDIIETPPKVDRKVGGTLPEIKGKIEFRDVTFKYATAKTNAVQNLSFIIHPGETVAFVGESGCGKSTTLQLIQRFYEIDSGTILLDDVDMKTLSPVYIRSQISIVPQSPVLFSMSILDNIRYANPEGSTEAEVAEAARVGNAHNFIMEMPNNYKSEVQQTSLSGGQKQRICISRAILANTPILLLDEATAALDTESERLVQQSLENFRHGKTAILVAHRLATVMNADRILVFRDGAIAEEGSHQELIKKGGIYADLVKFQLQ</sequence>
<dbReference type="InterPro" id="IPR027417">
    <property type="entry name" value="P-loop_NTPase"/>
</dbReference>
<evidence type="ECO:0000259" key="9">
    <source>
        <dbReference type="PROSITE" id="PS50929"/>
    </source>
</evidence>
<evidence type="ECO:0000256" key="3">
    <source>
        <dbReference type="ARBA" id="ARBA00022741"/>
    </source>
</evidence>
<dbReference type="Pfam" id="PF00005">
    <property type="entry name" value="ABC_tran"/>
    <property type="match status" value="1"/>
</dbReference>
<dbReference type="InterPro" id="IPR017871">
    <property type="entry name" value="ABC_transporter-like_CS"/>
</dbReference>
<evidence type="ECO:0000256" key="2">
    <source>
        <dbReference type="ARBA" id="ARBA00022692"/>
    </source>
</evidence>
<evidence type="ECO:0000259" key="8">
    <source>
        <dbReference type="PROSITE" id="PS50893"/>
    </source>
</evidence>
<accession>A0ABR2KQJ4</accession>
<protein>
    <recommendedName>
        <fullName evidence="12">ABC transporter family protein</fullName>
    </recommendedName>
</protein>
<evidence type="ECO:0000256" key="4">
    <source>
        <dbReference type="ARBA" id="ARBA00022840"/>
    </source>
</evidence>
<dbReference type="PANTHER" id="PTHR43394:SF1">
    <property type="entry name" value="ATP-BINDING CASSETTE SUB-FAMILY B MEMBER 10, MITOCHONDRIAL"/>
    <property type="match status" value="1"/>
</dbReference>
<comment type="subcellular location">
    <subcellularLocation>
        <location evidence="1">Membrane</location>
        <topology evidence="1">Multi-pass membrane protein</topology>
    </subcellularLocation>
</comment>
<dbReference type="PROSITE" id="PS00211">
    <property type="entry name" value="ABC_TRANSPORTER_1"/>
    <property type="match status" value="1"/>
</dbReference>
<dbReference type="Proteomes" id="UP001470230">
    <property type="component" value="Unassembled WGS sequence"/>
</dbReference>
<dbReference type="PANTHER" id="PTHR43394">
    <property type="entry name" value="ATP-DEPENDENT PERMEASE MDL1, MITOCHONDRIAL"/>
    <property type="match status" value="1"/>
</dbReference>
<feature type="transmembrane region" description="Helical" evidence="7">
    <location>
        <begin position="179"/>
        <end position="197"/>
    </location>
</feature>
<evidence type="ECO:0000256" key="5">
    <source>
        <dbReference type="ARBA" id="ARBA00022989"/>
    </source>
</evidence>
<keyword evidence="11" id="KW-1185">Reference proteome</keyword>
<dbReference type="SMART" id="SM00382">
    <property type="entry name" value="AAA"/>
    <property type="match status" value="1"/>
</dbReference>
<evidence type="ECO:0000256" key="6">
    <source>
        <dbReference type="ARBA" id="ARBA00023136"/>
    </source>
</evidence>
<comment type="caution">
    <text evidence="10">The sequence shown here is derived from an EMBL/GenBank/DDBJ whole genome shotgun (WGS) entry which is preliminary data.</text>
</comment>
<keyword evidence="4" id="KW-0067">ATP-binding</keyword>
<feature type="domain" description="ABC transporter" evidence="8">
    <location>
        <begin position="358"/>
        <end position="592"/>
    </location>
</feature>
<evidence type="ECO:0000313" key="11">
    <source>
        <dbReference type="Proteomes" id="UP001470230"/>
    </source>
</evidence>
<dbReference type="PROSITE" id="PS50893">
    <property type="entry name" value="ABC_TRANSPORTER_2"/>
    <property type="match status" value="1"/>
</dbReference>
<reference evidence="10 11" key="1">
    <citation type="submission" date="2024-04" db="EMBL/GenBank/DDBJ databases">
        <title>Tritrichomonas musculus Genome.</title>
        <authorList>
            <person name="Alves-Ferreira E."/>
            <person name="Grigg M."/>
            <person name="Lorenzi H."/>
            <person name="Galac M."/>
        </authorList>
    </citation>
    <scope>NUCLEOTIDE SEQUENCE [LARGE SCALE GENOMIC DNA]</scope>
    <source>
        <strain evidence="10 11">EAF2021</strain>
    </source>
</reference>
<dbReference type="InterPro" id="IPR003439">
    <property type="entry name" value="ABC_transporter-like_ATP-bd"/>
</dbReference>
<evidence type="ECO:0000256" key="1">
    <source>
        <dbReference type="ARBA" id="ARBA00004141"/>
    </source>
</evidence>
<keyword evidence="6 7" id="KW-0472">Membrane</keyword>
<feature type="transmembrane region" description="Helical" evidence="7">
    <location>
        <begin position="36"/>
        <end position="59"/>
    </location>
</feature>
<dbReference type="Gene3D" id="3.40.50.300">
    <property type="entry name" value="P-loop containing nucleotide triphosphate hydrolases"/>
    <property type="match status" value="1"/>
</dbReference>
<keyword evidence="3" id="KW-0547">Nucleotide-binding</keyword>
<evidence type="ECO:0000256" key="7">
    <source>
        <dbReference type="SAM" id="Phobius"/>
    </source>
</evidence>
<dbReference type="EMBL" id="JAPFFF010000003">
    <property type="protein sequence ID" value="KAK8893424.1"/>
    <property type="molecule type" value="Genomic_DNA"/>
</dbReference>
<gene>
    <name evidence="10" type="ORF">M9Y10_021844</name>
</gene>
<feature type="transmembrane region" description="Helical" evidence="7">
    <location>
        <begin position="265"/>
        <end position="287"/>
    </location>
</feature>
<feature type="domain" description="ABC transmembrane type-1" evidence="9">
    <location>
        <begin position="39"/>
        <end position="325"/>
    </location>
</feature>
<dbReference type="Pfam" id="PF00664">
    <property type="entry name" value="ABC_membrane"/>
    <property type="match status" value="1"/>
</dbReference>
<feature type="transmembrane region" description="Helical" evidence="7">
    <location>
        <begin position="79"/>
        <end position="100"/>
    </location>
</feature>
<evidence type="ECO:0000313" key="10">
    <source>
        <dbReference type="EMBL" id="KAK8893424.1"/>
    </source>
</evidence>
<keyword evidence="2 7" id="KW-0812">Transmembrane</keyword>
<dbReference type="InterPro" id="IPR003593">
    <property type="entry name" value="AAA+_ATPase"/>
</dbReference>
<dbReference type="SUPFAM" id="SSF52540">
    <property type="entry name" value="P-loop containing nucleoside triphosphate hydrolases"/>
    <property type="match status" value="1"/>
</dbReference>
<keyword evidence="5 7" id="KW-1133">Transmembrane helix</keyword>
<evidence type="ECO:0008006" key="12">
    <source>
        <dbReference type="Google" id="ProtNLM"/>
    </source>
</evidence>
<dbReference type="InterPro" id="IPR036640">
    <property type="entry name" value="ABC1_TM_sf"/>
</dbReference>